<dbReference type="EMBL" id="JBHSXH010000015">
    <property type="protein sequence ID" value="MFC6826304.1"/>
    <property type="molecule type" value="Genomic_DNA"/>
</dbReference>
<accession>A0ABD5U1N4</accession>
<evidence type="ECO:0000313" key="4">
    <source>
        <dbReference type="Proteomes" id="UP001596408"/>
    </source>
</evidence>
<feature type="transmembrane region" description="Helical" evidence="1">
    <location>
        <begin position="20"/>
        <end position="38"/>
    </location>
</feature>
<keyword evidence="4" id="KW-1185">Reference proteome</keyword>
<evidence type="ECO:0000259" key="2">
    <source>
        <dbReference type="Pfam" id="PF23995"/>
    </source>
</evidence>
<dbReference type="RefSeq" id="WP_379697702.1">
    <property type="nucleotide sequence ID" value="NZ_JBHSXH010000015.1"/>
</dbReference>
<protein>
    <recommendedName>
        <fullName evidence="2">DUF7313 domain-containing protein</fullName>
    </recommendedName>
</protein>
<feature type="transmembrane region" description="Helical" evidence="1">
    <location>
        <begin position="121"/>
        <end position="140"/>
    </location>
</feature>
<dbReference type="InterPro" id="IPR055737">
    <property type="entry name" value="DUF7313"/>
</dbReference>
<dbReference type="Proteomes" id="UP001596408">
    <property type="component" value="Unassembled WGS sequence"/>
</dbReference>
<gene>
    <name evidence="3" type="ORF">ACFQEV_15080</name>
</gene>
<comment type="caution">
    <text evidence="3">The sequence shown here is derived from an EMBL/GenBank/DDBJ whole genome shotgun (WGS) entry which is preliminary data.</text>
</comment>
<reference evidence="3 4" key="1">
    <citation type="journal article" date="2019" name="Int. J. Syst. Evol. Microbiol.">
        <title>The Global Catalogue of Microorganisms (GCM) 10K type strain sequencing project: providing services to taxonomists for standard genome sequencing and annotation.</title>
        <authorList>
            <consortium name="The Broad Institute Genomics Platform"/>
            <consortium name="The Broad Institute Genome Sequencing Center for Infectious Disease"/>
            <person name="Wu L."/>
            <person name="Ma J."/>
        </authorList>
    </citation>
    <scope>NUCLEOTIDE SEQUENCE [LARGE SCALE GENOMIC DNA]</scope>
    <source>
        <strain evidence="3 4">YIM 94188</strain>
    </source>
</reference>
<organism evidence="3 4">
    <name type="scientific">Halopelagius fulvigenes</name>
    <dbReference type="NCBI Taxonomy" id="1198324"/>
    <lineage>
        <taxon>Archaea</taxon>
        <taxon>Methanobacteriati</taxon>
        <taxon>Methanobacteriota</taxon>
        <taxon>Stenosarchaea group</taxon>
        <taxon>Halobacteria</taxon>
        <taxon>Halobacteriales</taxon>
        <taxon>Haloferacaceae</taxon>
    </lineage>
</organism>
<evidence type="ECO:0000256" key="1">
    <source>
        <dbReference type="SAM" id="Phobius"/>
    </source>
</evidence>
<keyword evidence="1" id="KW-0472">Membrane</keyword>
<dbReference type="Pfam" id="PF23995">
    <property type="entry name" value="DUF7313"/>
    <property type="match status" value="1"/>
</dbReference>
<dbReference type="AlphaFoldDB" id="A0ABD5U1N4"/>
<sequence>MQPLQFAVPLGALEVLEPYIRYIILGLVLVNMVTRVLAHRKHVNQAEDGEDDEELSRFLPHSITTVLLILASFTLLLIEPHGGMVMSILALGLFLTDFFEYESRRVEARTDKKIERPKAAVGASVLLLFYAAFQALFFLVEGYWNAVV</sequence>
<feature type="transmembrane region" description="Helical" evidence="1">
    <location>
        <begin position="58"/>
        <end position="78"/>
    </location>
</feature>
<keyword evidence="1" id="KW-1133">Transmembrane helix</keyword>
<feature type="transmembrane region" description="Helical" evidence="1">
    <location>
        <begin position="84"/>
        <end position="101"/>
    </location>
</feature>
<proteinExistence type="predicted"/>
<keyword evidence="1" id="KW-0812">Transmembrane</keyword>
<evidence type="ECO:0000313" key="3">
    <source>
        <dbReference type="EMBL" id="MFC6826304.1"/>
    </source>
</evidence>
<feature type="domain" description="DUF7313" evidence="2">
    <location>
        <begin position="2"/>
        <end position="148"/>
    </location>
</feature>
<name>A0ABD5U1N4_9EURY</name>